<feature type="binding site" evidence="9">
    <location>
        <begin position="177"/>
        <end position="184"/>
    </location>
    <ligand>
        <name>ATP</name>
        <dbReference type="ChEBI" id="CHEBI:30616"/>
    </ligand>
</feature>
<feature type="domain" description="Myosin N-terminal SH3-like" evidence="13">
    <location>
        <begin position="30"/>
        <end position="80"/>
    </location>
</feature>
<dbReference type="Gene3D" id="1.20.5.340">
    <property type="match status" value="5"/>
</dbReference>
<dbReference type="GO" id="GO:0000146">
    <property type="term" value="F:microfilament motor activity"/>
    <property type="evidence" value="ECO:0007669"/>
    <property type="project" value="TreeGrafter"/>
</dbReference>
<dbReference type="Gene3D" id="3.30.70.1590">
    <property type="match status" value="1"/>
</dbReference>
<dbReference type="FunFam" id="2.30.30.360:FF:000001">
    <property type="entry name" value="Myosin heavy chain"/>
    <property type="match status" value="1"/>
</dbReference>
<keyword evidence="5 10" id="KW-0175">Coiled coil</keyword>
<dbReference type="Pfam" id="PF01576">
    <property type="entry name" value="Myosin_tail_1"/>
    <property type="match status" value="1"/>
</dbReference>
<feature type="domain" description="Myosin motor" evidence="12">
    <location>
        <begin position="84"/>
        <end position="768"/>
    </location>
</feature>
<evidence type="ECO:0000256" key="11">
    <source>
        <dbReference type="SAM" id="MobiDB-lite"/>
    </source>
</evidence>
<dbReference type="InterPro" id="IPR004009">
    <property type="entry name" value="SH3_Myosin"/>
</dbReference>
<feature type="compositionally biased region" description="Polar residues" evidence="11">
    <location>
        <begin position="1761"/>
        <end position="1772"/>
    </location>
</feature>
<dbReference type="FunFam" id="3.40.850.10:FF:000101">
    <property type="entry name" value="Slow myosin heavy chain 2"/>
    <property type="match status" value="1"/>
</dbReference>
<dbReference type="FunFam" id="1.20.5.340:FF:000017">
    <property type="entry name" value="myosin-10 isoform X2"/>
    <property type="match status" value="1"/>
</dbReference>
<gene>
    <name evidence="14" type="primary">myh11</name>
</gene>
<dbReference type="FunFam" id="1.10.10.820:FF:000001">
    <property type="entry name" value="Myosin heavy chain"/>
    <property type="match status" value="1"/>
</dbReference>
<feature type="compositionally biased region" description="Basic and acidic residues" evidence="11">
    <location>
        <begin position="1848"/>
        <end position="1865"/>
    </location>
</feature>
<evidence type="ECO:0000259" key="13">
    <source>
        <dbReference type="PROSITE" id="PS51844"/>
    </source>
</evidence>
<protein>
    <recommendedName>
        <fullName evidence="16">Myosin, heavy chain 11a, smooth muscle</fullName>
    </recommendedName>
</protein>
<keyword evidence="7 9" id="KW-0505">Motor protein</keyword>
<reference evidence="14" key="2">
    <citation type="submission" date="2025-09" db="UniProtKB">
        <authorList>
            <consortium name="Ensembl"/>
        </authorList>
    </citation>
    <scope>IDENTIFICATION</scope>
</reference>
<dbReference type="SUPFAM" id="SSF52540">
    <property type="entry name" value="P-loop containing nucleoside triphosphate hydrolases"/>
    <property type="match status" value="1"/>
</dbReference>
<dbReference type="Pfam" id="PF02736">
    <property type="entry name" value="Myosin_N"/>
    <property type="match status" value="1"/>
</dbReference>
<reference evidence="14" key="1">
    <citation type="submission" date="2025-08" db="UniProtKB">
        <authorList>
            <consortium name="Ensembl"/>
        </authorList>
    </citation>
    <scope>IDENTIFICATION</scope>
</reference>
<dbReference type="GO" id="GO:0031032">
    <property type="term" value="P:actomyosin structure organization"/>
    <property type="evidence" value="ECO:0007669"/>
    <property type="project" value="TreeGrafter"/>
</dbReference>
<evidence type="ECO:0000256" key="10">
    <source>
        <dbReference type="SAM" id="Coils"/>
    </source>
</evidence>
<evidence type="ECO:0000256" key="3">
    <source>
        <dbReference type="ARBA" id="ARBA00022840"/>
    </source>
</evidence>
<evidence type="ECO:0000256" key="4">
    <source>
        <dbReference type="ARBA" id="ARBA00022860"/>
    </source>
</evidence>
<evidence type="ECO:0000256" key="9">
    <source>
        <dbReference type="PROSITE-ProRule" id="PRU00782"/>
    </source>
</evidence>
<evidence type="ECO:0000259" key="12">
    <source>
        <dbReference type="PROSITE" id="PS51456"/>
    </source>
</evidence>
<accession>A0A671R3V5</accession>
<dbReference type="Ensembl" id="ENSSANT00000082807.1">
    <property type="protein sequence ID" value="ENSSANP00000077891.1"/>
    <property type="gene ID" value="ENSSANG00000028541.1"/>
</dbReference>
<dbReference type="InterPro" id="IPR008989">
    <property type="entry name" value="Myosin_S1_N"/>
</dbReference>
<dbReference type="PANTHER" id="PTHR45615">
    <property type="entry name" value="MYOSIN HEAVY CHAIN, NON-MUSCLE"/>
    <property type="match status" value="1"/>
</dbReference>
<dbReference type="GO" id="GO:0016460">
    <property type="term" value="C:myosin II complex"/>
    <property type="evidence" value="ECO:0007669"/>
    <property type="project" value="TreeGrafter"/>
</dbReference>
<dbReference type="InterPro" id="IPR002928">
    <property type="entry name" value="Myosin_tail"/>
</dbReference>
<dbReference type="FunFam" id="1.20.5.340:FF:000009">
    <property type="entry name" value="myosin-11 isoform X2"/>
    <property type="match status" value="1"/>
</dbReference>
<dbReference type="Pfam" id="PF00063">
    <property type="entry name" value="Myosin_head"/>
    <property type="match status" value="1"/>
</dbReference>
<feature type="region of interest" description="Disordered" evidence="11">
    <location>
        <begin position="1761"/>
        <end position="1784"/>
    </location>
</feature>
<dbReference type="PRINTS" id="PR00193">
    <property type="entry name" value="MYOSINHEAVY"/>
</dbReference>
<feature type="region of interest" description="Disordered" evidence="11">
    <location>
        <begin position="1817"/>
        <end position="1961"/>
    </location>
</feature>
<dbReference type="InterPro" id="IPR001609">
    <property type="entry name" value="Myosin_head_motor_dom-like"/>
</dbReference>
<dbReference type="FunFam" id="1.20.5.4820:FF:000002">
    <property type="entry name" value="Myosin heavy chain 10"/>
    <property type="match status" value="1"/>
</dbReference>
<name>A0A671R3V5_9TELE</name>
<dbReference type="Gene3D" id="1.20.58.530">
    <property type="match status" value="1"/>
</dbReference>
<evidence type="ECO:0000256" key="5">
    <source>
        <dbReference type="ARBA" id="ARBA00023054"/>
    </source>
</evidence>
<feature type="region of interest" description="Actin-binding" evidence="9">
    <location>
        <begin position="646"/>
        <end position="668"/>
    </location>
</feature>
<keyword evidence="6 9" id="KW-0518">Myosin</keyword>
<dbReference type="Gene3D" id="3.40.850.10">
    <property type="entry name" value="Kinesin motor domain"/>
    <property type="match status" value="1"/>
</dbReference>
<dbReference type="SUPFAM" id="SSF90257">
    <property type="entry name" value="Myosin rod fragments"/>
    <property type="match status" value="5"/>
</dbReference>
<dbReference type="PROSITE" id="PS50096">
    <property type="entry name" value="IQ"/>
    <property type="match status" value="1"/>
</dbReference>
<dbReference type="PROSITE" id="PS51456">
    <property type="entry name" value="MYOSIN_MOTOR"/>
    <property type="match status" value="1"/>
</dbReference>
<dbReference type="Proteomes" id="UP000472260">
    <property type="component" value="Unassembled WGS sequence"/>
</dbReference>
<evidence type="ECO:0000256" key="8">
    <source>
        <dbReference type="ARBA" id="ARBA00023203"/>
    </source>
</evidence>
<dbReference type="GO" id="GO:0005516">
    <property type="term" value="F:calmodulin binding"/>
    <property type="evidence" value="ECO:0007669"/>
    <property type="project" value="UniProtKB-KW"/>
</dbReference>
<dbReference type="CDD" id="cd01377">
    <property type="entry name" value="MYSc_class_II"/>
    <property type="match status" value="1"/>
</dbReference>
<dbReference type="Gene3D" id="2.30.30.360">
    <property type="entry name" value="Myosin S1 fragment, N-terminal"/>
    <property type="match status" value="1"/>
</dbReference>
<dbReference type="Gene3D" id="4.10.270.10">
    <property type="entry name" value="Myosin, subunit A"/>
    <property type="match status" value="1"/>
</dbReference>
<keyword evidence="2 9" id="KW-0547">Nucleotide-binding</keyword>
<dbReference type="Gene3D" id="1.20.120.720">
    <property type="entry name" value="Myosin VI head, motor domain, U50 subdomain"/>
    <property type="match status" value="1"/>
</dbReference>
<dbReference type="GO" id="GO:0048731">
    <property type="term" value="P:system development"/>
    <property type="evidence" value="ECO:0007669"/>
    <property type="project" value="UniProtKB-ARBA"/>
</dbReference>
<proteinExistence type="inferred from homology"/>
<organism evidence="14 15">
    <name type="scientific">Sinocyclocheilus anshuiensis</name>
    <dbReference type="NCBI Taxonomy" id="1608454"/>
    <lineage>
        <taxon>Eukaryota</taxon>
        <taxon>Metazoa</taxon>
        <taxon>Chordata</taxon>
        <taxon>Craniata</taxon>
        <taxon>Vertebrata</taxon>
        <taxon>Euteleostomi</taxon>
        <taxon>Actinopterygii</taxon>
        <taxon>Neopterygii</taxon>
        <taxon>Teleostei</taxon>
        <taxon>Ostariophysi</taxon>
        <taxon>Cypriniformes</taxon>
        <taxon>Cyprinidae</taxon>
        <taxon>Cyprininae</taxon>
        <taxon>Sinocyclocheilus</taxon>
    </lineage>
</organism>
<evidence type="ECO:0000313" key="15">
    <source>
        <dbReference type="Proteomes" id="UP000472260"/>
    </source>
</evidence>
<evidence type="ECO:0000313" key="14">
    <source>
        <dbReference type="Ensembl" id="ENSSANP00000077891.1"/>
    </source>
</evidence>
<sequence>MTKNTLSEDEKFLFTDKDFINSPVAQADWSAKKLVWIPSEKHGFESASIKEERGDEVLVELVDNGKKITVNKDDIQKMNPPKFSKVEDMAELTCLNEASVLHNLRERYFSGLIYTYSGLFCVVVNPYKMLPIYSEKIIEMYKGKKRHEVPPHIYSITDNAYRNMMQDREDQSILCTGESGAGKTENTKKVIQYLAVVASSHKGKKDTSGELEKQLLQANPILEAFGNAKTIKNDNSSRFGKFIRINFDVTGFIVGANIETYLLEKSRCIRQAKTERTFHIFYYMVAGAKDKLREELLLENFNNYHFLSAGHVQITGNQDDEMYEETMEAMDIMGFTVEERTDVLKVVSAVLQLGNIEFKKERNQEQATMPDNTAAQKVCHLQGVNVTDFTRAILTPRIKVGREVVQKAQTKEQADFAIEALAKAMYERLFRWILLRVNKALDKTKRQGASFLGILDIAGFEIFEDNSFEQLCINYTNERLQQLFNHTMFILEQEEYQREGIEWNFIDFGLDLQPCIELIERPNNPPGILALLDEECWFPKATDVSFVEKLCNTHVNHTKFAKPKQLKDKTEFSVLHYAGRVDYNAIAWLTKNMDPLNDNVTALLNNSSSPFVQDLWKDGQYHLAPGASKTKKGMFRTVGQLYKESLAKLMTTLHNTQPNFVRCIIPNHEKRAGKLDAHLVLEQLRCNGVLEGIRICRQGFPNRIVFQEFRQRYEILAPSAIPKGFMDGKQACCLMIKHLDLDPNLYRIGQSKIFFRTGVLAQLEEERDLKITVIIIAFQAQARGFLARKAFAKRQQQLTAMKVIQRNCAAYLKLRNWQWWRLFTKVKPLLQVTRQEEEMGLKEEELQRAKESAQKSETELKDVSLKHAQLMDERNQLQEKLQAETELYAEAEEMRVRLATKKQELEEILHEMEARLEEEEDRGAALQLEKKKMHDQIKDLEEHLEEEEDARQKLQLEKVTCDAKIKKLEDDILMIEDQNNKLQKERKLLEERVADFSSNLAEEEEKSKNLTKLKNKHESMISELEVRLKKEEKTRQELEKAKRKLEGESNDLQEQVADLQAQIADLKAQLAKKEEELQAALARLEDETAQKNNALKKIRELEGHISDLQEDLESERAARNKAEKTKRDLGEELEALKSELEDTLDTTATQQELRAKREQEVTLLKKAMEEESRVHEAQVQEMRQKHTQALEELTEQLEQSKRVKSNLEKAKQALEKETSELHVEIRSLTQSKQDVEHKRKKVEGQLADLQSRFNDSERQKAELGDRVSKITVSDGRGCIIRYIYVTFGRTYSKTCLLLQTSCVFNVFLALELLAEETRQKLQFSTKLRQMEDDRNALQEQLEEEAEAKRNVERHVSTLNIQLADFKKKLDEVSGNVELLEEGKKRLQRDLEAVNTQFEEKAAAYDKLEKTKNRLQQELEDTLMDLDNQRQLVSNLEKKQKKFDQMLAEEKSISNKYADERDRAEAEAREKETKALSLARALEEAQEAREELERANKALRAEMEDLVSSKDDVGKNVHELEKSKRGLEAQVEEMKTQLEELEDELQAAEDAKLRLEVNMQALKAQFERDLQGRDEQGEEKKRQLIKQVRELETELEDERKQRTAIAASKKKLEGDIKDLEGQIETSNKGREEAIKQLRKLQAQMKDFQRELDDARAAREDVLSSAKENERKAKTLEAELLQLQEDLAAAERAKKQAEAERDELADELASNASGKSALADEKRRLEAKIQQLEEELEEEQGNMEMLNDKLRKSVQQVDQLTNELQAERTTSQKNESARQLMERQNKELKAKLQEMENQVKSKFKSSIAALEAKMAQLEEQLEQESREKQNTAKAVRQKDKKLKDLMIQVEDERKQAEQYKDQADKANARVKQLKRQLEESEEESQRITAARRKLQRELDEATEANDAMSREVTSLKSKLRYLSSFGSTPRRTGGGRRGMIDSSDAAEDDADMQGDYNGTKSSE</sequence>
<evidence type="ECO:0000256" key="7">
    <source>
        <dbReference type="ARBA" id="ARBA00023175"/>
    </source>
</evidence>
<dbReference type="Gene3D" id="1.10.10.820">
    <property type="match status" value="1"/>
</dbReference>
<keyword evidence="4" id="KW-0112">Calmodulin-binding</keyword>
<dbReference type="SMART" id="SM00242">
    <property type="entry name" value="MYSc"/>
    <property type="match status" value="1"/>
</dbReference>
<dbReference type="Gene3D" id="6.10.250.2420">
    <property type="match status" value="1"/>
</dbReference>
<dbReference type="FunFam" id="3.30.70.1590:FF:000001">
    <property type="entry name" value="Myosin heavy chain"/>
    <property type="match status" value="1"/>
</dbReference>
<keyword evidence="3 9" id="KW-0067">ATP-binding</keyword>
<dbReference type="GO" id="GO:0051015">
    <property type="term" value="F:actin filament binding"/>
    <property type="evidence" value="ECO:0007669"/>
    <property type="project" value="InterPro"/>
</dbReference>
<evidence type="ECO:0000256" key="2">
    <source>
        <dbReference type="ARBA" id="ARBA00022741"/>
    </source>
</evidence>
<evidence type="ECO:0000256" key="6">
    <source>
        <dbReference type="ARBA" id="ARBA00023123"/>
    </source>
</evidence>
<dbReference type="FunFam" id="1.20.120.720:FF:000002">
    <property type="entry name" value="Myosin heavy chain 10"/>
    <property type="match status" value="1"/>
</dbReference>
<feature type="coiled-coil region" evidence="10">
    <location>
        <begin position="832"/>
        <end position="1266"/>
    </location>
</feature>
<comment type="similarity">
    <text evidence="1 9">Belongs to the TRAFAC class myosin-kinesin ATPase superfamily. Myosin family.</text>
</comment>
<feature type="region of interest" description="Disordered" evidence="11">
    <location>
        <begin position="1688"/>
        <end position="1719"/>
    </location>
</feature>
<dbReference type="InterPro" id="IPR027417">
    <property type="entry name" value="P-loop_NTPase"/>
</dbReference>
<feature type="compositionally biased region" description="Basic and acidic residues" evidence="11">
    <location>
        <begin position="1688"/>
        <end position="1697"/>
    </location>
</feature>
<dbReference type="FunFam" id="1.20.5.340:FF:000007">
    <property type="entry name" value="Myosin heavy chain, non-muscle"/>
    <property type="match status" value="1"/>
</dbReference>
<dbReference type="GO" id="GO:0005524">
    <property type="term" value="F:ATP binding"/>
    <property type="evidence" value="ECO:0007669"/>
    <property type="project" value="UniProtKB-UniRule"/>
</dbReference>
<dbReference type="GO" id="GO:0032982">
    <property type="term" value="C:myosin filament"/>
    <property type="evidence" value="ECO:0007669"/>
    <property type="project" value="TreeGrafter"/>
</dbReference>
<evidence type="ECO:0008006" key="16">
    <source>
        <dbReference type="Google" id="ProtNLM"/>
    </source>
</evidence>
<keyword evidence="8 9" id="KW-0009">Actin-binding</keyword>
<dbReference type="GO" id="GO:0005737">
    <property type="term" value="C:cytoplasm"/>
    <property type="evidence" value="ECO:0007669"/>
    <property type="project" value="TreeGrafter"/>
</dbReference>
<evidence type="ECO:0000256" key="1">
    <source>
        <dbReference type="ARBA" id="ARBA00008314"/>
    </source>
</evidence>
<dbReference type="FunFam" id="1.20.58.530:FF:000003">
    <property type="entry name" value="Myosin heavy chain 10"/>
    <property type="match status" value="1"/>
</dbReference>
<dbReference type="FunFam" id="1.20.5.340:FF:000008">
    <property type="entry name" value="Myosin heavy chain 11"/>
    <property type="match status" value="1"/>
</dbReference>
<keyword evidence="15" id="KW-1185">Reference proteome</keyword>
<dbReference type="PANTHER" id="PTHR45615:SF23">
    <property type="entry name" value="MYOSIN-11"/>
    <property type="match status" value="1"/>
</dbReference>
<dbReference type="InterPro" id="IPR036961">
    <property type="entry name" value="Kinesin_motor_dom_sf"/>
</dbReference>
<dbReference type="PROSITE" id="PS51844">
    <property type="entry name" value="SH3_LIKE"/>
    <property type="match status" value="1"/>
</dbReference>